<accession>A0A8B3CPP9</accession>
<name>A0A8B3CPP9_9LEPT</name>
<evidence type="ECO:0000313" key="1">
    <source>
        <dbReference type="EMBL" id="RHX85321.1"/>
    </source>
</evidence>
<evidence type="ECO:0000313" key="2">
    <source>
        <dbReference type="Proteomes" id="UP000266669"/>
    </source>
</evidence>
<gene>
    <name evidence="1" type="ORF">DLM78_14520</name>
</gene>
<dbReference type="EMBL" id="QHCS01000003">
    <property type="protein sequence ID" value="RHX85321.1"/>
    <property type="molecule type" value="Genomic_DNA"/>
</dbReference>
<proteinExistence type="predicted"/>
<protein>
    <submittedName>
        <fullName evidence="1">Uncharacterized protein</fullName>
    </submittedName>
</protein>
<sequence>MICDRFFIVFTPLNRGRFFPLRFLRFSSQTHWSGFSDFFLERGSFFPRSWAIFLKSHSKIGILLTTKNSQKKQDLESASI</sequence>
<comment type="caution">
    <text evidence="1">The sequence shown here is derived from an EMBL/GenBank/DDBJ whole genome shotgun (WGS) entry which is preliminary data.</text>
</comment>
<dbReference type="AlphaFoldDB" id="A0A8B3CPP9"/>
<organism evidence="1 2">
    <name type="scientific">Leptospira stimsonii</name>
    <dbReference type="NCBI Taxonomy" id="2202203"/>
    <lineage>
        <taxon>Bacteria</taxon>
        <taxon>Pseudomonadati</taxon>
        <taxon>Spirochaetota</taxon>
        <taxon>Spirochaetia</taxon>
        <taxon>Leptospirales</taxon>
        <taxon>Leptospiraceae</taxon>
        <taxon>Leptospira</taxon>
    </lineage>
</organism>
<reference evidence="2" key="1">
    <citation type="submission" date="2018-05" db="EMBL/GenBank/DDBJ databases">
        <title>Leptospira yasudae sp. nov. and Leptospira stimsonii sp. nov., two pathogenic species of the genus Leptospira isolated from environmental sources.</title>
        <authorList>
            <person name="Casanovas-Massana A."/>
            <person name="Hamond C."/>
            <person name="Santos L.A."/>
            <person name="Hacker K.P."/>
            <person name="Balassiano I."/>
            <person name="Medeiros M.A."/>
            <person name="Reis M.G."/>
            <person name="Ko A.I."/>
            <person name="Wunder E.A."/>
        </authorList>
    </citation>
    <scope>NUCLEOTIDE SEQUENCE [LARGE SCALE GENOMIC DNA]</scope>
    <source>
        <strain evidence="2">AMB6-RJ</strain>
    </source>
</reference>
<dbReference type="Proteomes" id="UP000266669">
    <property type="component" value="Unassembled WGS sequence"/>
</dbReference>